<dbReference type="Proteomes" id="UP001597111">
    <property type="component" value="Unassembled WGS sequence"/>
</dbReference>
<sequence length="103" mass="10444">MSATALDACLCLLLVSAAAVTVVSTPTPTADEDRADAVAETLAAATADVPYTLQPAPDEGGDADTNPEYERVAHGTLVSLLADAAVRTVRVDGEPLTGTNEGF</sequence>
<organism evidence="2 3">
    <name type="scientific">Halolamina salina</name>
    <dbReference type="NCBI Taxonomy" id="1220023"/>
    <lineage>
        <taxon>Archaea</taxon>
        <taxon>Methanobacteriati</taxon>
        <taxon>Methanobacteriota</taxon>
        <taxon>Stenosarchaea group</taxon>
        <taxon>Halobacteria</taxon>
        <taxon>Halobacteriales</taxon>
        <taxon>Haloferacaceae</taxon>
    </lineage>
</organism>
<dbReference type="Pfam" id="PF23955">
    <property type="entry name" value="DUF7284"/>
    <property type="match status" value="1"/>
</dbReference>
<proteinExistence type="predicted"/>
<accession>A0ABD6B961</accession>
<comment type="caution">
    <text evidence="2">The sequence shown here is derived from an EMBL/GenBank/DDBJ whole genome shotgun (WGS) entry which is preliminary data.</text>
</comment>
<reference evidence="2 3" key="1">
    <citation type="journal article" date="2019" name="Int. J. Syst. Evol. Microbiol.">
        <title>The Global Catalogue of Microorganisms (GCM) 10K type strain sequencing project: providing services to taxonomists for standard genome sequencing and annotation.</title>
        <authorList>
            <consortium name="The Broad Institute Genomics Platform"/>
            <consortium name="The Broad Institute Genome Sequencing Center for Infectious Disease"/>
            <person name="Wu L."/>
            <person name="Ma J."/>
        </authorList>
    </citation>
    <scope>NUCLEOTIDE SEQUENCE [LARGE SCALE GENOMIC DNA]</scope>
    <source>
        <strain evidence="2 3">CGMCC 1.12285</strain>
    </source>
</reference>
<evidence type="ECO:0000313" key="2">
    <source>
        <dbReference type="EMBL" id="MFD1527455.1"/>
    </source>
</evidence>
<evidence type="ECO:0000313" key="3">
    <source>
        <dbReference type="Proteomes" id="UP001597111"/>
    </source>
</evidence>
<dbReference type="InterPro" id="IPR055708">
    <property type="entry name" value="DUF7284"/>
</dbReference>
<feature type="region of interest" description="Disordered" evidence="1">
    <location>
        <begin position="48"/>
        <end position="67"/>
    </location>
</feature>
<keyword evidence="3" id="KW-1185">Reference proteome</keyword>
<protein>
    <submittedName>
        <fullName evidence="2">Uncharacterized protein</fullName>
    </submittedName>
</protein>
<gene>
    <name evidence="2" type="ORF">ACFR9S_14305</name>
</gene>
<dbReference type="AlphaFoldDB" id="A0ABD6B961"/>
<feature type="non-terminal residue" evidence="2">
    <location>
        <position position="103"/>
    </location>
</feature>
<evidence type="ECO:0000256" key="1">
    <source>
        <dbReference type="SAM" id="MobiDB-lite"/>
    </source>
</evidence>
<name>A0ABD6B961_9EURY</name>
<dbReference type="EMBL" id="JBHUDH010000196">
    <property type="protein sequence ID" value="MFD1527455.1"/>
    <property type="molecule type" value="Genomic_DNA"/>
</dbReference>